<organism evidence="1 2">
    <name type="scientific">Sphingomonas bisphenolicum</name>
    <dbReference type="NCBI Taxonomy" id="296544"/>
    <lineage>
        <taxon>Bacteria</taxon>
        <taxon>Pseudomonadati</taxon>
        <taxon>Pseudomonadota</taxon>
        <taxon>Alphaproteobacteria</taxon>
        <taxon>Sphingomonadales</taxon>
        <taxon>Sphingomonadaceae</taxon>
        <taxon>Sphingomonas</taxon>
    </lineage>
</organism>
<sequence length="159" mass="17250">MIIPHPQRFPLFFSPIMPLIDAGDPGSGTPDMIKYGLGNFEADTQPLKAGGQGSSEIMKAPRGQGIAAIDTNQFIELLLLFCVRSEACATRCRENPPLSGPPLASRDAIKFCHCQIVERDAGGLTIFRAVARQRQFPLILVKFVPMKPCNFLSPLPGGN</sequence>
<gene>
    <name evidence="1" type="ORF">SBA_ch1_20100</name>
</gene>
<name>A0ABN5WDA3_9SPHN</name>
<keyword evidence="2" id="KW-1185">Reference proteome</keyword>
<dbReference type="EMBL" id="AP018817">
    <property type="protein sequence ID" value="BBF69810.1"/>
    <property type="molecule type" value="Genomic_DNA"/>
</dbReference>
<dbReference type="Proteomes" id="UP001059971">
    <property type="component" value="Chromosome 1"/>
</dbReference>
<accession>A0ABN5WDA3</accession>
<evidence type="ECO:0000313" key="2">
    <source>
        <dbReference type="Proteomes" id="UP001059971"/>
    </source>
</evidence>
<reference evidence="1" key="1">
    <citation type="submission" date="2018-07" db="EMBL/GenBank/DDBJ databases">
        <title>Complete genome sequence of Sphingomonas bisphenolicum strain AO1, a bisphenol A degradative bacterium isolated from Japanese farm field.</title>
        <authorList>
            <person name="Murakami M."/>
            <person name="Koh M."/>
            <person name="Koba S."/>
            <person name="Matsumura Y."/>
        </authorList>
    </citation>
    <scope>NUCLEOTIDE SEQUENCE</scope>
    <source>
        <strain evidence="1">AO1</strain>
    </source>
</reference>
<protein>
    <submittedName>
        <fullName evidence="1">Uncharacterized protein</fullName>
    </submittedName>
</protein>
<proteinExistence type="predicted"/>
<evidence type="ECO:0000313" key="1">
    <source>
        <dbReference type="EMBL" id="BBF69810.1"/>
    </source>
</evidence>